<dbReference type="SUPFAM" id="SSF74650">
    <property type="entry name" value="Galactose mutarotase-like"/>
    <property type="match status" value="1"/>
</dbReference>
<dbReference type="PROSITE" id="PS51448">
    <property type="entry name" value="P_TREFOIL_2"/>
    <property type="match status" value="1"/>
</dbReference>
<dbReference type="InterPro" id="IPR044913">
    <property type="entry name" value="P_trefoil_dom_sf"/>
</dbReference>
<comment type="caution">
    <text evidence="5">The sequence shown here is derived from an EMBL/GenBank/DDBJ whole genome shotgun (WGS) entry which is preliminary data.</text>
</comment>
<evidence type="ECO:0000259" key="4">
    <source>
        <dbReference type="PROSITE" id="PS51448"/>
    </source>
</evidence>
<sequence>MSQFNHKRLRADPDSESILDFDNVELFNRDTLYSPNQRSWLGFIHEQRIEFQRIRKILTVTFVSLIAFFSSVSLLFLIAAIVRYDQNIQNDSIKTLDDNAYSAQIKMIEQCLSIRPEDRIDCNPDPPISKEICEKRRCCWNPIKEKYSNYSLQNTKALPPVDIPFCYFDPVNYVGYKIIENRSEETHNFIHLQRVNPSGFPRDIKNIKLDIYQLTDQIIRIKFTDLENPRFEVPVPKLNVPVTSVTNSKLYSIELHDTYLVIRRRENGQPIFH</sequence>
<protein>
    <recommendedName>
        <fullName evidence="4">P-type domain-containing protein</fullName>
    </recommendedName>
</protein>
<dbReference type="SUPFAM" id="SSF57492">
    <property type="entry name" value="Trefoil"/>
    <property type="match status" value="1"/>
</dbReference>
<proteinExistence type="predicted"/>
<dbReference type="PROSITE" id="PS00025">
    <property type="entry name" value="P_TREFOIL_1"/>
    <property type="match status" value="1"/>
</dbReference>
<dbReference type="CDD" id="cd00111">
    <property type="entry name" value="Trefoil"/>
    <property type="match status" value="1"/>
</dbReference>
<reference evidence="5 6" key="1">
    <citation type="submission" date="2017-03" db="EMBL/GenBank/DDBJ databases">
        <title>Genome Survey of Euroglyphus maynei.</title>
        <authorList>
            <person name="Arlian L.G."/>
            <person name="Morgan M.S."/>
            <person name="Rider S.D."/>
        </authorList>
    </citation>
    <scope>NUCLEOTIDE SEQUENCE [LARGE SCALE GENOMIC DNA]</scope>
    <source>
        <strain evidence="5">Arlian Lab</strain>
        <tissue evidence="5">Whole body</tissue>
    </source>
</reference>
<dbReference type="OrthoDB" id="1334205at2759"/>
<dbReference type="AlphaFoldDB" id="A0A1Y3BK56"/>
<dbReference type="InterPro" id="IPR011013">
    <property type="entry name" value="Gal_mutarotase_sf_dom"/>
</dbReference>
<evidence type="ECO:0000313" key="6">
    <source>
        <dbReference type="Proteomes" id="UP000194236"/>
    </source>
</evidence>
<evidence type="ECO:0000313" key="5">
    <source>
        <dbReference type="EMBL" id="OTF81339.1"/>
    </source>
</evidence>
<keyword evidence="1" id="KW-1015">Disulfide bond</keyword>
<name>A0A1Y3BK56_EURMA</name>
<dbReference type="GO" id="GO:0003824">
    <property type="term" value="F:catalytic activity"/>
    <property type="evidence" value="ECO:0007669"/>
    <property type="project" value="InterPro"/>
</dbReference>
<gene>
    <name evidence="5" type="ORF">BLA29_007997</name>
</gene>
<keyword evidence="3" id="KW-1133">Transmembrane helix</keyword>
<dbReference type="Gene3D" id="2.60.40.1760">
    <property type="entry name" value="glycosyl hydrolase (family 31)"/>
    <property type="match status" value="1"/>
</dbReference>
<feature type="transmembrane region" description="Helical" evidence="3">
    <location>
        <begin position="57"/>
        <end position="82"/>
    </location>
</feature>
<accession>A0A1Y3BK56</accession>
<evidence type="ECO:0000256" key="3">
    <source>
        <dbReference type="SAM" id="Phobius"/>
    </source>
</evidence>
<keyword evidence="3" id="KW-0812">Transmembrane</keyword>
<dbReference type="EMBL" id="MUJZ01014173">
    <property type="protein sequence ID" value="OTF81339.1"/>
    <property type="molecule type" value="Genomic_DNA"/>
</dbReference>
<feature type="non-terminal residue" evidence="5">
    <location>
        <position position="273"/>
    </location>
</feature>
<dbReference type="InterPro" id="IPR017957">
    <property type="entry name" value="P_trefoil_CS"/>
</dbReference>
<dbReference type="GO" id="GO:0005975">
    <property type="term" value="P:carbohydrate metabolic process"/>
    <property type="evidence" value="ECO:0007669"/>
    <property type="project" value="InterPro"/>
</dbReference>
<dbReference type="SMART" id="SM00018">
    <property type="entry name" value="PD"/>
    <property type="match status" value="1"/>
</dbReference>
<evidence type="ECO:0000256" key="2">
    <source>
        <dbReference type="PROSITE-ProRule" id="PRU00779"/>
    </source>
</evidence>
<dbReference type="Proteomes" id="UP000194236">
    <property type="component" value="Unassembled WGS sequence"/>
</dbReference>
<feature type="domain" description="P-type" evidence="4">
    <location>
        <begin position="109"/>
        <end position="170"/>
    </location>
</feature>
<comment type="caution">
    <text evidence="2">Lacks conserved residue(s) required for the propagation of feature annotation.</text>
</comment>
<dbReference type="Pfam" id="PF00088">
    <property type="entry name" value="Trefoil"/>
    <property type="match status" value="1"/>
</dbReference>
<organism evidence="5 6">
    <name type="scientific">Euroglyphus maynei</name>
    <name type="common">Mayne's house dust mite</name>
    <dbReference type="NCBI Taxonomy" id="6958"/>
    <lineage>
        <taxon>Eukaryota</taxon>
        <taxon>Metazoa</taxon>
        <taxon>Ecdysozoa</taxon>
        <taxon>Arthropoda</taxon>
        <taxon>Chelicerata</taxon>
        <taxon>Arachnida</taxon>
        <taxon>Acari</taxon>
        <taxon>Acariformes</taxon>
        <taxon>Sarcoptiformes</taxon>
        <taxon>Astigmata</taxon>
        <taxon>Psoroptidia</taxon>
        <taxon>Analgoidea</taxon>
        <taxon>Pyroglyphidae</taxon>
        <taxon>Pyroglyphinae</taxon>
        <taxon>Euroglyphus</taxon>
    </lineage>
</organism>
<dbReference type="GO" id="GO:0030246">
    <property type="term" value="F:carbohydrate binding"/>
    <property type="evidence" value="ECO:0007669"/>
    <property type="project" value="InterPro"/>
</dbReference>
<evidence type="ECO:0000256" key="1">
    <source>
        <dbReference type="ARBA" id="ARBA00023157"/>
    </source>
</evidence>
<keyword evidence="3" id="KW-0472">Membrane</keyword>
<dbReference type="InterPro" id="IPR000519">
    <property type="entry name" value="P_trefoil_dom"/>
</dbReference>
<keyword evidence="6" id="KW-1185">Reference proteome</keyword>
<dbReference type="Gene3D" id="4.10.110.10">
    <property type="entry name" value="Spasmolytic Protein, domain 1"/>
    <property type="match status" value="1"/>
</dbReference>